<gene>
    <name evidence="2" type="ORF">BGT96224V316_LOCUS4574</name>
</gene>
<name>A0A9X9QDE9_BLUGR</name>
<keyword evidence="1" id="KW-0732">Signal</keyword>
<keyword evidence="3" id="KW-1185">Reference proteome</keyword>
<evidence type="ECO:0000256" key="1">
    <source>
        <dbReference type="SAM" id="SignalP"/>
    </source>
</evidence>
<dbReference type="AlphaFoldDB" id="A0A9X9QDE9"/>
<proteinExistence type="predicted"/>
<feature type="chain" id="PRO_5040971685" evidence="1">
    <location>
        <begin position="17"/>
        <end position="63"/>
    </location>
</feature>
<feature type="signal peptide" evidence="1">
    <location>
        <begin position="1"/>
        <end position="16"/>
    </location>
</feature>
<accession>A0A9X9QDE9</accession>
<evidence type="ECO:0000313" key="2">
    <source>
        <dbReference type="EMBL" id="VDB88292.1"/>
    </source>
</evidence>
<protein>
    <submittedName>
        <fullName evidence="2">Bgt-55104</fullName>
    </submittedName>
</protein>
<evidence type="ECO:0000313" key="3">
    <source>
        <dbReference type="Proteomes" id="UP000324639"/>
    </source>
</evidence>
<sequence>MRFLLAFALMIIGLMALPIGSNVDRRSSNKTIGTKILENLDGFRFEDKVETLVDSMRGNYFME</sequence>
<dbReference type="Proteomes" id="UP000324639">
    <property type="component" value="Chromosome Bgt_-06"/>
</dbReference>
<reference evidence="2 3" key="1">
    <citation type="submission" date="2018-08" db="EMBL/GenBank/DDBJ databases">
        <authorList>
            <person name="Muller C M."/>
        </authorList>
    </citation>
    <scope>NUCLEOTIDE SEQUENCE [LARGE SCALE GENOMIC DNA]</scope>
</reference>
<organism evidence="2 3">
    <name type="scientific">Blumeria graminis f. sp. tritici</name>
    <dbReference type="NCBI Taxonomy" id="62690"/>
    <lineage>
        <taxon>Eukaryota</taxon>
        <taxon>Fungi</taxon>
        <taxon>Dikarya</taxon>
        <taxon>Ascomycota</taxon>
        <taxon>Pezizomycotina</taxon>
        <taxon>Leotiomycetes</taxon>
        <taxon>Erysiphales</taxon>
        <taxon>Erysiphaceae</taxon>
        <taxon>Blumeria</taxon>
    </lineage>
</organism>
<dbReference type="EMBL" id="LR026989">
    <property type="protein sequence ID" value="VDB88292.1"/>
    <property type="molecule type" value="Genomic_DNA"/>
</dbReference>